<dbReference type="Pfam" id="PF04810">
    <property type="entry name" value="zf-Sec23_Sec24"/>
    <property type="match status" value="1"/>
</dbReference>
<dbReference type="InterPro" id="IPR036174">
    <property type="entry name" value="Znf_Sec23_Sec24_sf"/>
</dbReference>
<reference evidence="2 3" key="1">
    <citation type="submission" date="2023-06" db="EMBL/GenBank/DDBJ databases">
        <title>Identification and characterization of horizontal gene transfer across gut microbiota members of farm animals based on homology search.</title>
        <authorList>
            <person name="Schwarzerova J."/>
            <person name="Nykrynova M."/>
            <person name="Jureckova K."/>
            <person name="Cejkova D."/>
            <person name="Rychlik I."/>
        </authorList>
    </citation>
    <scope>NUCLEOTIDE SEQUENCE [LARGE SCALE GENOMIC DNA]</scope>
    <source>
        <strain evidence="2 3">ET39</strain>
    </source>
</reference>
<reference evidence="3" key="2">
    <citation type="submission" date="2023-06" db="EMBL/GenBank/DDBJ databases">
        <title>Identification and characterization of horizontal gene transfer across gut microbiota members of farm animals based on homology search.</title>
        <authorList>
            <person name="Zeman M."/>
            <person name="Kubasova T."/>
            <person name="Jahodarova E."/>
            <person name="Nykrynova M."/>
            <person name="Rychlik I."/>
        </authorList>
    </citation>
    <scope>NUCLEOTIDE SEQUENCE [LARGE SCALE GENOMIC DNA]</scope>
    <source>
        <strain evidence="3">ET39</strain>
    </source>
</reference>
<reference evidence="2 3" key="3">
    <citation type="submission" date="2023-06" db="EMBL/GenBank/DDBJ databases">
        <authorList>
            <person name="Zeman M."/>
            <person name="Kubasova T."/>
            <person name="Jahodarova E."/>
            <person name="Nykrynova M."/>
            <person name="Rychlik I."/>
        </authorList>
    </citation>
    <scope>NUCLEOTIDE SEQUENCE [LARGE SCALE GENOMIC DNA]</scope>
    <source>
        <strain evidence="2 3">ET39</strain>
    </source>
</reference>
<name>A0ABT7UCV4_9FIRM</name>
<dbReference type="SUPFAM" id="SSF82919">
    <property type="entry name" value="Zn-finger domain of Sec23/24"/>
    <property type="match status" value="1"/>
</dbReference>
<proteinExistence type="predicted"/>
<dbReference type="RefSeq" id="WP_289607908.1">
    <property type="nucleotide sequence ID" value="NZ_JAUDCG010000029.1"/>
</dbReference>
<protein>
    <submittedName>
        <fullName evidence="2">Sec23/Sec24 zinc finger-containing protein</fullName>
    </submittedName>
</protein>
<sequence length="62" mass="7477">MSDRFPEIDWYCDRCNAYLNNQPGFDDHRYIWKCTECGHKNTISSDNIYENEGEFKNASRYD</sequence>
<feature type="domain" description="Zinc finger Sec23/Sec24-type" evidence="1">
    <location>
        <begin position="11"/>
        <end position="45"/>
    </location>
</feature>
<keyword evidence="3" id="KW-1185">Reference proteome</keyword>
<evidence type="ECO:0000313" key="2">
    <source>
        <dbReference type="EMBL" id="MDM8157457.1"/>
    </source>
</evidence>
<evidence type="ECO:0000259" key="1">
    <source>
        <dbReference type="Pfam" id="PF04810"/>
    </source>
</evidence>
<accession>A0ABT7UCV4</accession>
<comment type="caution">
    <text evidence="2">The sequence shown here is derived from an EMBL/GenBank/DDBJ whole genome shotgun (WGS) entry which is preliminary data.</text>
</comment>
<dbReference type="EMBL" id="JAUDCG010000029">
    <property type="protein sequence ID" value="MDM8157457.1"/>
    <property type="molecule type" value="Genomic_DNA"/>
</dbReference>
<dbReference type="InterPro" id="IPR006895">
    <property type="entry name" value="Znf_Sec23_Sec24"/>
</dbReference>
<dbReference type="Proteomes" id="UP001529340">
    <property type="component" value="Unassembled WGS sequence"/>
</dbReference>
<gene>
    <name evidence="2" type="ORF">QUV96_07390</name>
</gene>
<dbReference type="Gene3D" id="2.30.30.380">
    <property type="entry name" value="Zn-finger domain of Sec23/24"/>
    <property type="match status" value="1"/>
</dbReference>
<evidence type="ECO:0000313" key="3">
    <source>
        <dbReference type="Proteomes" id="UP001529340"/>
    </source>
</evidence>
<organism evidence="2 3">
    <name type="scientific">Amedibacillus dolichus</name>
    <dbReference type="NCBI Taxonomy" id="31971"/>
    <lineage>
        <taxon>Bacteria</taxon>
        <taxon>Bacillati</taxon>
        <taxon>Bacillota</taxon>
        <taxon>Erysipelotrichia</taxon>
        <taxon>Erysipelotrichales</taxon>
        <taxon>Erysipelotrichaceae</taxon>
        <taxon>Amedibacillus</taxon>
    </lineage>
</organism>